<dbReference type="FunFam" id="2.170.150.20:FF:000005">
    <property type="entry name" value="Blast:Protein cereblon homolog"/>
    <property type="match status" value="1"/>
</dbReference>
<dbReference type="GO" id="GO:0046872">
    <property type="term" value="F:metal ion binding"/>
    <property type="evidence" value="ECO:0007669"/>
    <property type="project" value="UniProtKB-KW"/>
</dbReference>
<evidence type="ECO:0000256" key="4">
    <source>
        <dbReference type="ARBA" id="ARBA00014394"/>
    </source>
</evidence>
<dbReference type="GO" id="GO:0005634">
    <property type="term" value="C:nucleus"/>
    <property type="evidence" value="ECO:0007669"/>
    <property type="project" value="UniProtKB-SubCell"/>
</dbReference>
<dbReference type="Proteomes" id="UP001381693">
    <property type="component" value="Unassembled WGS sequence"/>
</dbReference>
<dbReference type="InterPro" id="IPR046336">
    <property type="entry name" value="Lon_prtase_N_sf"/>
</dbReference>
<proteinExistence type="inferred from homology"/>
<dbReference type="InterPro" id="IPR034750">
    <property type="entry name" value="CULT"/>
</dbReference>
<comment type="similarity">
    <text evidence="3">Belongs to the CRBN family.</text>
</comment>
<dbReference type="InterPro" id="IPR015947">
    <property type="entry name" value="PUA-like_sf"/>
</dbReference>
<dbReference type="Gene3D" id="2.170.150.20">
    <property type="entry name" value="Peptide methionine sulfoxide reductase"/>
    <property type="match status" value="1"/>
</dbReference>
<comment type="function">
    <text evidence="11">Substrate recognition component of a DCX (DDB1-CUL4-X-box) E3 protein ligase complex that mediates the ubiquitination and subsequent proteasomal degradation of target proteins. Has an essential role in mediating growth by negatively regulating insulin signaling. It also has a role in maintaining presynaptic function in the neuromuscular junction synapses of third-instar larvae.</text>
</comment>
<evidence type="ECO:0000256" key="9">
    <source>
        <dbReference type="ARBA" id="ARBA00023242"/>
    </source>
</evidence>
<dbReference type="PANTHER" id="PTHR46732">
    <property type="entry name" value="ATP-DEPENDENT PROTEASE LA (LON) DOMAIN PROTEIN"/>
    <property type="match status" value="1"/>
</dbReference>
<organism evidence="16 17">
    <name type="scientific">Halocaridina rubra</name>
    <name type="common">Hawaiian red shrimp</name>
    <dbReference type="NCBI Taxonomy" id="373956"/>
    <lineage>
        <taxon>Eukaryota</taxon>
        <taxon>Metazoa</taxon>
        <taxon>Ecdysozoa</taxon>
        <taxon>Arthropoda</taxon>
        <taxon>Crustacea</taxon>
        <taxon>Multicrustacea</taxon>
        <taxon>Malacostraca</taxon>
        <taxon>Eumalacostraca</taxon>
        <taxon>Eucarida</taxon>
        <taxon>Decapoda</taxon>
        <taxon>Pleocyemata</taxon>
        <taxon>Caridea</taxon>
        <taxon>Atyoidea</taxon>
        <taxon>Atyidae</taxon>
        <taxon>Halocaridina</taxon>
    </lineage>
</organism>
<feature type="domain" description="Lon N-terminal" evidence="14">
    <location>
        <begin position="129"/>
        <end position="377"/>
    </location>
</feature>
<sequence length="496" mass="56583">MADRNNRQLERNVPNEEEGQVDDDNNEGGAEEGGNMDVADQPLLEMADQADIEDQNFFVMGNLGLAVEEVSDDDSLEIYESGEDDDENAPEDDNAEQFDVTLPSRHAYLGETQELQGRTVQDENDYITIPLLYDNNLMTNLVLVPSQTLPMTVFHPMNVSMLKKVITKDRTFGIVYTKYTESGGAEMAKYGTTAEIYEFQEEENTGALSVKAKGRQRFRVLSTRHEMTGLVVARVQILPEIRMECPFQMMRLQSLDKMTLSHPQEETILLARTRNLSEVRTANSWRVRSRNAWLTPWPSWVYNQYDDLLLTQRVINELERTTMVQPHLLKVPCDPQELSHWAAINLPLDDSHRLTLLSLNTPTQRLRYILSVLSKCKMLSCGHCHELVANTTDIFSMSVEGPQGTFVNPGGYVHEMLTVTKAQNLTYFSRPSTEHSWFPGYAWTVASCNACRSHMGWKFTATKRKLKPQKFYGLTRRAVEAKLVWDGDEGEMRHVI</sequence>
<dbReference type="InterPro" id="IPR003111">
    <property type="entry name" value="Lon_prtase_N"/>
</dbReference>
<feature type="domain" description="CULT" evidence="15">
    <location>
        <begin position="376"/>
        <end position="483"/>
    </location>
</feature>
<evidence type="ECO:0000256" key="13">
    <source>
        <dbReference type="SAM" id="MobiDB-lite"/>
    </source>
</evidence>
<evidence type="ECO:0000256" key="3">
    <source>
        <dbReference type="ARBA" id="ARBA00005293"/>
    </source>
</evidence>
<dbReference type="SMART" id="SM00464">
    <property type="entry name" value="LON"/>
    <property type="match status" value="1"/>
</dbReference>
<evidence type="ECO:0000256" key="8">
    <source>
        <dbReference type="ARBA" id="ARBA00022843"/>
    </source>
</evidence>
<dbReference type="PROSITE" id="PS51788">
    <property type="entry name" value="CULT"/>
    <property type="match status" value="1"/>
</dbReference>
<dbReference type="Pfam" id="PF02190">
    <property type="entry name" value="LON_substr_bdg"/>
    <property type="match status" value="1"/>
</dbReference>
<dbReference type="AlphaFoldDB" id="A0AAN8WUS2"/>
<dbReference type="InterPro" id="IPR004910">
    <property type="entry name" value="Yippee/Mis18/Cereblon"/>
</dbReference>
<evidence type="ECO:0000259" key="14">
    <source>
        <dbReference type="PROSITE" id="PS51787"/>
    </source>
</evidence>
<evidence type="ECO:0000313" key="16">
    <source>
        <dbReference type="EMBL" id="KAK7072706.1"/>
    </source>
</evidence>
<evidence type="ECO:0000256" key="12">
    <source>
        <dbReference type="ARBA" id="ARBA00046796"/>
    </source>
</evidence>
<keyword evidence="6" id="KW-0833">Ubl conjugation pathway</keyword>
<evidence type="ECO:0000313" key="17">
    <source>
        <dbReference type="Proteomes" id="UP001381693"/>
    </source>
</evidence>
<comment type="subunit">
    <text evidence="12">Likely a component of a DCX (DDB1-CUL4-X-box) protein ligase complex. May interact with pic/DDB1.</text>
</comment>
<dbReference type="PANTHER" id="PTHR46732:SF8">
    <property type="entry name" value="ATP-DEPENDENT PROTEASE LA (LON) DOMAIN PROTEIN"/>
    <property type="match status" value="1"/>
</dbReference>
<feature type="compositionally biased region" description="Basic and acidic residues" evidence="13">
    <location>
        <begin position="1"/>
        <end position="14"/>
    </location>
</feature>
<keyword evidence="17" id="KW-1185">Reference proteome</keyword>
<feature type="compositionally biased region" description="Acidic residues" evidence="13">
    <location>
        <begin position="15"/>
        <end position="30"/>
    </location>
</feature>
<evidence type="ECO:0000256" key="2">
    <source>
        <dbReference type="ARBA" id="ARBA00004906"/>
    </source>
</evidence>
<evidence type="ECO:0000256" key="6">
    <source>
        <dbReference type="ARBA" id="ARBA00022786"/>
    </source>
</evidence>
<keyword evidence="8" id="KW-0832">Ubl conjugation</keyword>
<dbReference type="PROSITE" id="PS51787">
    <property type="entry name" value="LON_N"/>
    <property type="match status" value="1"/>
</dbReference>
<dbReference type="SUPFAM" id="SSF88697">
    <property type="entry name" value="PUA domain-like"/>
    <property type="match status" value="1"/>
</dbReference>
<keyword evidence="7" id="KW-0862">Zinc</keyword>
<evidence type="ECO:0000256" key="10">
    <source>
        <dbReference type="ARBA" id="ARBA00030079"/>
    </source>
</evidence>
<comment type="subcellular location">
    <subcellularLocation>
        <location evidence="1">Nucleus</location>
    </subcellularLocation>
</comment>
<dbReference type="CDD" id="cd15777">
    <property type="entry name" value="CRBN_C_like"/>
    <property type="match status" value="1"/>
</dbReference>
<keyword evidence="5" id="KW-0479">Metal-binding</keyword>
<dbReference type="Gene3D" id="2.30.130.40">
    <property type="entry name" value="LON domain-like"/>
    <property type="match status" value="1"/>
</dbReference>
<gene>
    <name evidence="16" type="ORF">SK128_017287</name>
</gene>
<comment type="pathway">
    <text evidence="2">Protein modification; protein ubiquitination.</text>
</comment>
<feature type="region of interest" description="Disordered" evidence="13">
    <location>
        <begin position="1"/>
        <end position="48"/>
    </location>
</feature>
<keyword evidence="9" id="KW-0539">Nucleus</keyword>
<dbReference type="EMBL" id="JAXCGZ010013364">
    <property type="protein sequence ID" value="KAK7072706.1"/>
    <property type="molecule type" value="Genomic_DNA"/>
</dbReference>
<accession>A0AAN8WUS2</accession>
<evidence type="ECO:0000256" key="11">
    <source>
        <dbReference type="ARBA" id="ARBA00046075"/>
    </source>
</evidence>
<reference evidence="16 17" key="1">
    <citation type="submission" date="2023-11" db="EMBL/GenBank/DDBJ databases">
        <title>Halocaridina rubra genome assembly.</title>
        <authorList>
            <person name="Smith C."/>
        </authorList>
    </citation>
    <scope>NUCLEOTIDE SEQUENCE [LARGE SCALE GENOMIC DNA]</scope>
    <source>
        <strain evidence="16">EP-1</strain>
        <tissue evidence="16">Whole</tissue>
    </source>
</reference>
<evidence type="ECO:0000256" key="7">
    <source>
        <dbReference type="ARBA" id="ARBA00022833"/>
    </source>
</evidence>
<evidence type="ECO:0000256" key="1">
    <source>
        <dbReference type="ARBA" id="ARBA00004123"/>
    </source>
</evidence>
<dbReference type="Pfam" id="PF03226">
    <property type="entry name" value="Yippee-Mis18"/>
    <property type="match status" value="1"/>
</dbReference>
<name>A0AAN8WUS2_HALRR</name>
<comment type="caution">
    <text evidence="16">The sequence shown here is derived from an EMBL/GenBank/DDBJ whole genome shotgun (WGS) entry which is preliminary data.</text>
</comment>
<dbReference type="Gene3D" id="1.20.58.1480">
    <property type="match status" value="1"/>
</dbReference>
<evidence type="ECO:0000259" key="15">
    <source>
        <dbReference type="PROSITE" id="PS51788"/>
    </source>
</evidence>
<evidence type="ECO:0000256" key="5">
    <source>
        <dbReference type="ARBA" id="ARBA00022723"/>
    </source>
</evidence>
<protein>
    <recommendedName>
        <fullName evidence="4">Protein cereblon</fullName>
    </recommendedName>
    <alternativeName>
        <fullName evidence="10">Protein ohgata</fullName>
    </alternativeName>
</protein>